<comment type="caution">
    <text evidence="9">The sequence shown here is derived from an EMBL/GenBank/DDBJ whole genome shotgun (WGS) entry which is preliminary data.</text>
</comment>
<dbReference type="GO" id="GO:0005886">
    <property type="term" value="C:plasma membrane"/>
    <property type="evidence" value="ECO:0007669"/>
    <property type="project" value="UniProtKB-SubCell"/>
</dbReference>
<dbReference type="InterPro" id="IPR035906">
    <property type="entry name" value="MetI-like_sf"/>
</dbReference>
<dbReference type="EMBL" id="PGTN01000080">
    <property type="protein sequence ID" value="PJF46935.1"/>
    <property type="molecule type" value="Genomic_DNA"/>
</dbReference>
<feature type="transmembrane region" description="Helical" evidence="7">
    <location>
        <begin position="236"/>
        <end position="253"/>
    </location>
</feature>
<dbReference type="PROSITE" id="PS50928">
    <property type="entry name" value="ABC_TM1"/>
    <property type="match status" value="1"/>
</dbReference>
<evidence type="ECO:0000256" key="3">
    <source>
        <dbReference type="ARBA" id="ARBA00022475"/>
    </source>
</evidence>
<dbReference type="Pfam" id="PF00528">
    <property type="entry name" value="BPD_transp_1"/>
    <property type="match status" value="1"/>
</dbReference>
<proteinExistence type="inferred from homology"/>
<feature type="transmembrane region" description="Helical" evidence="7">
    <location>
        <begin position="34"/>
        <end position="54"/>
    </location>
</feature>
<dbReference type="InterPro" id="IPR000515">
    <property type="entry name" value="MetI-like"/>
</dbReference>
<organism evidence="9 10">
    <name type="scientific">Candidatus Thermofonsia Clade 3 bacterium</name>
    <dbReference type="NCBI Taxonomy" id="2364212"/>
    <lineage>
        <taxon>Bacteria</taxon>
        <taxon>Bacillati</taxon>
        <taxon>Chloroflexota</taxon>
        <taxon>Candidatus Thermofontia</taxon>
        <taxon>Candidatus Thermofonsia Clade 3</taxon>
    </lineage>
</organism>
<dbReference type="SUPFAM" id="SSF161098">
    <property type="entry name" value="MetI-like"/>
    <property type="match status" value="1"/>
</dbReference>
<protein>
    <submittedName>
        <fullName evidence="9">Cytochrome C biogenesis protein</fullName>
    </submittedName>
</protein>
<evidence type="ECO:0000256" key="6">
    <source>
        <dbReference type="ARBA" id="ARBA00023136"/>
    </source>
</evidence>
<dbReference type="Proteomes" id="UP000230790">
    <property type="component" value="Unassembled WGS sequence"/>
</dbReference>
<sequence length="320" mass="35704">MAQAIGTTSAVPQATRSTKWRALLREMWKHRVDYLFISPFFIVFLVFGVYPTVWGLRLSLSRWPGGQKPMEWVGLNNYIGLLTSDPLLGKAFVNTMMLLGWILPTGLAFALIVAVMLNARRLRGRGIFRTIYFLPFVTSGVIVAIVFSQFLDKNYGWVNLLLGKVGIPPVPWLTEAIPAQISVTLLLHWMGSGTNILIFLGALQAIDRELYEAAEIDGANAVQSFFRITVPMLRPVLLFMIITATIGLINLYAQVKLLTNGGPQNNTYTMFMRMMDLIAGNRFGEGAALGFLMGAVILVITFVQLRLLRSWWTVEGNLKG</sequence>
<dbReference type="AlphaFoldDB" id="A0A2M8QAX0"/>
<dbReference type="GO" id="GO:0055085">
    <property type="term" value="P:transmembrane transport"/>
    <property type="evidence" value="ECO:0007669"/>
    <property type="project" value="InterPro"/>
</dbReference>
<dbReference type="CDD" id="cd06261">
    <property type="entry name" value="TM_PBP2"/>
    <property type="match status" value="1"/>
</dbReference>
<accession>A0A2M8QAX0</accession>
<dbReference type="InterPro" id="IPR051393">
    <property type="entry name" value="ABC_transporter_permease"/>
</dbReference>
<keyword evidence="6 7" id="KW-0472">Membrane</keyword>
<feature type="transmembrane region" description="Helical" evidence="7">
    <location>
        <begin position="283"/>
        <end position="303"/>
    </location>
</feature>
<evidence type="ECO:0000256" key="4">
    <source>
        <dbReference type="ARBA" id="ARBA00022692"/>
    </source>
</evidence>
<name>A0A2M8QAX0_9CHLR</name>
<keyword evidence="2 7" id="KW-0813">Transport</keyword>
<dbReference type="Gene3D" id="1.10.3720.10">
    <property type="entry name" value="MetI-like"/>
    <property type="match status" value="1"/>
</dbReference>
<evidence type="ECO:0000256" key="7">
    <source>
        <dbReference type="RuleBase" id="RU363032"/>
    </source>
</evidence>
<comment type="similarity">
    <text evidence="7">Belongs to the binding-protein-dependent transport system permease family.</text>
</comment>
<evidence type="ECO:0000256" key="1">
    <source>
        <dbReference type="ARBA" id="ARBA00004651"/>
    </source>
</evidence>
<gene>
    <name evidence="9" type="ORF">CUN48_11255</name>
</gene>
<evidence type="ECO:0000313" key="10">
    <source>
        <dbReference type="Proteomes" id="UP000230790"/>
    </source>
</evidence>
<reference evidence="9 10" key="1">
    <citation type="submission" date="2017-11" db="EMBL/GenBank/DDBJ databases">
        <title>Evolution of Phototrophy in the Chloroflexi Phylum Driven by Horizontal Gene Transfer.</title>
        <authorList>
            <person name="Ward L.M."/>
            <person name="Hemp J."/>
            <person name="Shih P.M."/>
            <person name="Mcglynn S.E."/>
            <person name="Fischer W."/>
        </authorList>
    </citation>
    <scope>NUCLEOTIDE SEQUENCE [LARGE SCALE GENOMIC DNA]</scope>
    <source>
        <strain evidence="9">JP3_7</strain>
    </source>
</reference>
<keyword evidence="5 7" id="KW-1133">Transmembrane helix</keyword>
<feature type="transmembrane region" description="Helical" evidence="7">
    <location>
        <begin position="98"/>
        <end position="119"/>
    </location>
</feature>
<evidence type="ECO:0000256" key="5">
    <source>
        <dbReference type="ARBA" id="ARBA00022989"/>
    </source>
</evidence>
<evidence type="ECO:0000259" key="8">
    <source>
        <dbReference type="PROSITE" id="PS50928"/>
    </source>
</evidence>
<evidence type="ECO:0000256" key="2">
    <source>
        <dbReference type="ARBA" id="ARBA00022448"/>
    </source>
</evidence>
<feature type="transmembrane region" description="Helical" evidence="7">
    <location>
        <begin position="181"/>
        <end position="203"/>
    </location>
</feature>
<dbReference type="PANTHER" id="PTHR30193">
    <property type="entry name" value="ABC TRANSPORTER PERMEASE PROTEIN"/>
    <property type="match status" value="1"/>
</dbReference>
<evidence type="ECO:0000313" key="9">
    <source>
        <dbReference type="EMBL" id="PJF46935.1"/>
    </source>
</evidence>
<keyword evidence="3" id="KW-1003">Cell membrane</keyword>
<keyword evidence="4 7" id="KW-0812">Transmembrane</keyword>
<comment type="subcellular location">
    <subcellularLocation>
        <location evidence="1 7">Cell membrane</location>
        <topology evidence="1 7">Multi-pass membrane protein</topology>
    </subcellularLocation>
</comment>
<feature type="domain" description="ABC transmembrane type-1" evidence="8">
    <location>
        <begin position="92"/>
        <end position="304"/>
    </location>
</feature>
<dbReference type="PANTHER" id="PTHR30193:SF37">
    <property type="entry name" value="INNER MEMBRANE ABC TRANSPORTER PERMEASE PROTEIN YCJO"/>
    <property type="match status" value="1"/>
</dbReference>
<feature type="transmembrane region" description="Helical" evidence="7">
    <location>
        <begin position="131"/>
        <end position="151"/>
    </location>
</feature>